<dbReference type="PANTHER" id="PTHR46148:SF60">
    <property type="entry name" value="CHROMO DOMAIN-CONTAINING PROTEIN"/>
    <property type="match status" value="1"/>
</dbReference>
<evidence type="ECO:0000313" key="3">
    <source>
        <dbReference type="Proteomes" id="UP000321393"/>
    </source>
</evidence>
<dbReference type="Proteomes" id="UP000321393">
    <property type="component" value="Unassembled WGS sequence"/>
</dbReference>
<sequence length="79" mass="9541">MELSTIHDVFHVFMLRKYISDPSHILEAQPVHLKENLFYTEEPIQILDKKEKVLRNKVILLVKVLWRIHTTEEAMWETK</sequence>
<comment type="caution">
    <text evidence="1">The sequence shown here is derived from an EMBL/GenBank/DDBJ whole genome shotgun (WGS) entry which is preliminary data.</text>
</comment>
<dbReference type="EMBL" id="SSTD01008275">
    <property type="protein sequence ID" value="TYK16858.1"/>
    <property type="molecule type" value="Genomic_DNA"/>
</dbReference>
<evidence type="ECO:0000313" key="2">
    <source>
        <dbReference type="EMBL" id="TYK16858.1"/>
    </source>
</evidence>
<organism evidence="1 3">
    <name type="scientific">Cucumis melo var. makuwa</name>
    <name type="common">Oriental melon</name>
    <dbReference type="NCBI Taxonomy" id="1194695"/>
    <lineage>
        <taxon>Eukaryota</taxon>
        <taxon>Viridiplantae</taxon>
        <taxon>Streptophyta</taxon>
        <taxon>Embryophyta</taxon>
        <taxon>Tracheophyta</taxon>
        <taxon>Spermatophyta</taxon>
        <taxon>Magnoliopsida</taxon>
        <taxon>eudicotyledons</taxon>
        <taxon>Gunneridae</taxon>
        <taxon>Pentapetalae</taxon>
        <taxon>rosids</taxon>
        <taxon>fabids</taxon>
        <taxon>Cucurbitales</taxon>
        <taxon>Cucurbitaceae</taxon>
        <taxon>Benincaseae</taxon>
        <taxon>Cucumis</taxon>
    </lineage>
</organism>
<gene>
    <name evidence="2" type="ORF">E5676_scaffold96G001340</name>
    <name evidence="1" type="ORF">E6C27_scaffold134G001370</name>
</gene>
<dbReference type="EMBL" id="SSTE01021884">
    <property type="protein sequence ID" value="KAA0032038.1"/>
    <property type="molecule type" value="Genomic_DNA"/>
</dbReference>
<evidence type="ECO:0000313" key="1">
    <source>
        <dbReference type="EMBL" id="KAA0032038.1"/>
    </source>
</evidence>
<proteinExistence type="predicted"/>
<protein>
    <submittedName>
        <fullName evidence="1">Chromo domain-containing protein</fullName>
    </submittedName>
</protein>
<reference evidence="3 4" key="1">
    <citation type="submission" date="2019-08" db="EMBL/GenBank/DDBJ databases">
        <title>Draft genome sequences of two oriental melons (Cucumis melo L. var makuwa).</title>
        <authorList>
            <person name="Kwon S.-Y."/>
        </authorList>
    </citation>
    <scope>NUCLEOTIDE SEQUENCE [LARGE SCALE GENOMIC DNA]</scope>
    <source>
        <strain evidence="4">cv. Chang Bougi</strain>
        <strain evidence="3">cv. SW 3</strain>
        <tissue evidence="1">Leaf</tissue>
    </source>
</reference>
<name>A0A5A7SN19_CUCMM</name>
<accession>A0A5A7SN19</accession>
<dbReference type="Proteomes" id="UP000321947">
    <property type="component" value="Unassembled WGS sequence"/>
</dbReference>
<dbReference type="OrthoDB" id="1305589at2759"/>
<evidence type="ECO:0000313" key="4">
    <source>
        <dbReference type="Proteomes" id="UP000321947"/>
    </source>
</evidence>
<dbReference type="PANTHER" id="PTHR46148">
    <property type="entry name" value="CHROMO DOMAIN-CONTAINING PROTEIN"/>
    <property type="match status" value="1"/>
</dbReference>
<dbReference type="AlphaFoldDB" id="A0A5A7SN19"/>